<evidence type="ECO:0000256" key="5">
    <source>
        <dbReference type="ARBA" id="ARBA00023136"/>
    </source>
</evidence>
<feature type="transmembrane region" description="Helical" evidence="7">
    <location>
        <begin position="140"/>
        <end position="163"/>
    </location>
</feature>
<dbReference type="InterPro" id="IPR058533">
    <property type="entry name" value="Cation_efflux_TM"/>
</dbReference>
<dbReference type="PANTHER" id="PTHR11562">
    <property type="entry name" value="CATION EFFLUX PROTEIN/ ZINC TRANSPORTER"/>
    <property type="match status" value="1"/>
</dbReference>
<dbReference type="Pfam" id="PF01545">
    <property type="entry name" value="Cation_efflux"/>
    <property type="match status" value="1"/>
</dbReference>
<evidence type="ECO:0000256" key="1">
    <source>
        <dbReference type="ARBA" id="ARBA00004141"/>
    </source>
</evidence>
<feature type="region of interest" description="Disordered" evidence="6">
    <location>
        <begin position="202"/>
        <end position="258"/>
    </location>
</feature>
<dbReference type="GO" id="GO:0005385">
    <property type="term" value="F:zinc ion transmembrane transporter activity"/>
    <property type="evidence" value="ECO:0007669"/>
    <property type="project" value="TreeGrafter"/>
</dbReference>
<dbReference type="EMBL" id="CAJHUC010001509">
    <property type="protein sequence ID" value="CAD7701355.1"/>
    <property type="molecule type" value="Genomic_DNA"/>
</dbReference>
<evidence type="ECO:0000256" key="6">
    <source>
        <dbReference type="SAM" id="MobiDB-lite"/>
    </source>
</evidence>
<feature type="region of interest" description="Disordered" evidence="6">
    <location>
        <begin position="1"/>
        <end position="34"/>
    </location>
</feature>
<feature type="compositionally biased region" description="Basic residues" evidence="6">
    <location>
        <begin position="241"/>
        <end position="256"/>
    </location>
</feature>
<dbReference type="OrthoDB" id="9944568at2759"/>
<keyword evidence="10" id="KW-1185">Reference proteome</keyword>
<feature type="compositionally biased region" description="Basic and acidic residues" evidence="6">
    <location>
        <begin position="202"/>
        <end position="240"/>
    </location>
</feature>
<evidence type="ECO:0000256" key="7">
    <source>
        <dbReference type="SAM" id="Phobius"/>
    </source>
</evidence>
<reference evidence="9" key="1">
    <citation type="submission" date="2020-12" db="EMBL/GenBank/DDBJ databases">
        <authorList>
            <person name="Iha C."/>
        </authorList>
    </citation>
    <scope>NUCLEOTIDE SEQUENCE</scope>
</reference>
<feature type="transmembrane region" description="Helical" evidence="7">
    <location>
        <begin position="304"/>
        <end position="322"/>
    </location>
</feature>
<evidence type="ECO:0000256" key="2">
    <source>
        <dbReference type="ARBA" id="ARBA00022692"/>
    </source>
</evidence>
<comment type="caution">
    <text evidence="9">The sequence shown here is derived from an EMBL/GenBank/DDBJ whole genome shotgun (WGS) entry which is preliminary data.</text>
</comment>
<evidence type="ECO:0000256" key="4">
    <source>
        <dbReference type="ARBA" id="ARBA00022989"/>
    </source>
</evidence>
<dbReference type="AlphaFoldDB" id="A0A8S1J0Y8"/>
<sequence>MYSLQLEQSTEGERESLQGRRRLATSIGRQDDEEEDVKLLESFDADSPTPCPLALGLKGGKGRKESKKAVRKLVLVLSISFTFMVVEFVGGGLARSVAIMTDAAHLLSDVCAFTMSAYASHLASKRSRAAYSFGYHRAEVIGALLSVLVTWAVTGMLVAEAVRRFISPTNVNGKLMFFLAIGGLVMNLILMFVLGHGHSHGGHDDSGHCQPKELSQKLKHHHDEDDHDHKHEQAQKDALKHGGHSHSRSKHRRHCSHGHDHENMSIRAAFIHILGDLVQSIGVVISGALIWWHDDDPKWNIADPISTFIFAGLVMCTTIRILNSTLDAFMLRAPRGHNIEIIHKGLSSIEGIQGVRDLHVWGLAPGIPVLSCCVVFDAGADRCRVLQLATEYCRLIGIDHSTIETQRGGPGATPRGLPL</sequence>
<evidence type="ECO:0000259" key="8">
    <source>
        <dbReference type="Pfam" id="PF01545"/>
    </source>
</evidence>
<keyword evidence="3" id="KW-0406">Ion transport</keyword>
<dbReference type="InterPro" id="IPR050681">
    <property type="entry name" value="CDF/SLC30A"/>
</dbReference>
<dbReference type="Gene3D" id="1.20.1510.10">
    <property type="entry name" value="Cation efflux protein transmembrane domain"/>
    <property type="match status" value="1"/>
</dbReference>
<dbReference type="InterPro" id="IPR027469">
    <property type="entry name" value="Cation_efflux_TMD_sf"/>
</dbReference>
<keyword evidence="5 7" id="KW-0472">Membrane</keyword>
<comment type="subcellular location">
    <subcellularLocation>
        <location evidence="1">Membrane</location>
        <topology evidence="1">Multi-pass membrane protein</topology>
    </subcellularLocation>
</comment>
<protein>
    <recommendedName>
        <fullName evidence="8">Cation efflux protein transmembrane domain-containing protein</fullName>
    </recommendedName>
</protein>
<name>A0A8S1J0Y8_9CHLO</name>
<keyword evidence="3" id="KW-0864">Zinc transport</keyword>
<evidence type="ECO:0000256" key="3">
    <source>
        <dbReference type="ARBA" id="ARBA00022906"/>
    </source>
</evidence>
<dbReference type="GO" id="GO:0005886">
    <property type="term" value="C:plasma membrane"/>
    <property type="evidence" value="ECO:0007669"/>
    <property type="project" value="TreeGrafter"/>
</dbReference>
<dbReference type="InterPro" id="IPR002524">
    <property type="entry name" value="Cation_efflux"/>
</dbReference>
<keyword evidence="3" id="KW-0862">Zinc</keyword>
<feature type="transmembrane region" description="Helical" evidence="7">
    <location>
        <begin position="73"/>
        <end position="93"/>
    </location>
</feature>
<feature type="transmembrane region" description="Helical" evidence="7">
    <location>
        <begin position="269"/>
        <end position="292"/>
    </location>
</feature>
<feature type="transmembrane region" description="Helical" evidence="7">
    <location>
        <begin position="175"/>
        <end position="194"/>
    </location>
</feature>
<keyword evidence="2 7" id="KW-0812">Transmembrane</keyword>
<dbReference type="PANTHER" id="PTHR11562:SF17">
    <property type="entry name" value="RE54080P-RELATED"/>
    <property type="match status" value="1"/>
</dbReference>
<proteinExistence type="predicted"/>
<evidence type="ECO:0000313" key="10">
    <source>
        <dbReference type="Proteomes" id="UP000708148"/>
    </source>
</evidence>
<accession>A0A8S1J0Y8</accession>
<feature type="domain" description="Cation efflux protein transmembrane" evidence="8">
    <location>
        <begin position="74"/>
        <end position="328"/>
    </location>
</feature>
<evidence type="ECO:0000313" key="9">
    <source>
        <dbReference type="EMBL" id="CAD7701355.1"/>
    </source>
</evidence>
<dbReference type="SUPFAM" id="SSF161111">
    <property type="entry name" value="Cation efflux protein transmembrane domain-like"/>
    <property type="match status" value="1"/>
</dbReference>
<gene>
    <name evidence="9" type="ORF">OSTQU699_LOCUS6714</name>
</gene>
<keyword evidence="3" id="KW-0813">Transport</keyword>
<dbReference type="NCBIfam" id="TIGR01297">
    <property type="entry name" value="CDF"/>
    <property type="match status" value="1"/>
</dbReference>
<organism evidence="9 10">
    <name type="scientific">Ostreobium quekettii</name>
    <dbReference type="NCBI Taxonomy" id="121088"/>
    <lineage>
        <taxon>Eukaryota</taxon>
        <taxon>Viridiplantae</taxon>
        <taxon>Chlorophyta</taxon>
        <taxon>core chlorophytes</taxon>
        <taxon>Ulvophyceae</taxon>
        <taxon>TCBD clade</taxon>
        <taxon>Bryopsidales</taxon>
        <taxon>Ostreobineae</taxon>
        <taxon>Ostreobiaceae</taxon>
        <taxon>Ostreobium</taxon>
    </lineage>
</organism>
<dbReference type="Proteomes" id="UP000708148">
    <property type="component" value="Unassembled WGS sequence"/>
</dbReference>
<keyword evidence="4 7" id="KW-1133">Transmembrane helix</keyword>